<dbReference type="GO" id="GO:0016747">
    <property type="term" value="F:acyltransferase activity, transferring groups other than amino-acyl groups"/>
    <property type="evidence" value="ECO:0007669"/>
    <property type="project" value="InterPro"/>
</dbReference>
<dbReference type="InterPro" id="IPR016181">
    <property type="entry name" value="Acyl_CoA_acyltransferase"/>
</dbReference>
<dbReference type="InterPro" id="IPR000182">
    <property type="entry name" value="GNAT_dom"/>
</dbReference>
<feature type="domain" description="Amidohydrolase-related" evidence="4">
    <location>
        <begin position="271"/>
        <end position="522"/>
    </location>
</feature>
<sequence>MSEYSESAPKYRIRPGTFFDVSATTRIYAASFGNEPLIDFFFPARRQDPLSFYTWSCRRFQRRYWTPGYSLSVVVDKHDHPVGLSWWKRPTQPLTLLQKLLSPSFWIGSVVNAVIDLQEYLFPVQGLNKKNMETFEQAFSAVEPHVLNTPQRQKAHYLSLLGVDPVLQREGLGKMLLEDGLEKVDDDDSAAWLVSLAGLEKLYARYGFVEETKVEVKGLHDWKGAKDDPIHGFPTGIINKLVDIDNERIRSMDENNVALQVLSHTPVNFLTAATIIASNDELATAVQSNKSRFAGFACLPMDDPVAATNELERCIKQHGFVGALIDNHSNGNFYDSHKYDVLWAKAVELEVPIYIHPAWPSQKEKEALYSGGNLQSDSNSATALGAFAFGWHASTANTILRLMASNTFDRHPNLKIIIGHSGELIPYMFDRINKATAFFGMKRGFVEVMHSNIWITTSGMFDVHSLRCLLGNMPLERVMFSVDYPFSDNKLGKEYLETIRREGILDDDGIQAFASGNARKLLFHQD</sequence>
<dbReference type="PANTHER" id="PTHR21240">
    <property type="entry name" value="2-AMINO-3-CARBOXYLMUCONATE-6-SEMIALDEHYDE DECARBOXYLASE"/>
    <property type="match status" value="1"/>
</dbReference>
<dbReference type="GO" id="GO:0016831">
    <property type="term" value="F:carboxy-lyase activity"/>
    <property type="evidence" value="ECO:0007669"/>
    <property type="project" value="UniProtKB-KW"/>
</dbReference>
<evidence type="ECO:0000313" key="6">
    <source>
        <dbReference type="EMBL" id="KAF5591063.1"/>
    </source>
</evidence>
<dbReference type="GO" id="GO:0005829">
    <property type="term" value="C:cytosol"/>
    <property type="evidence" value="ECO:0007669"/>
    <property type="project" value="TreeGrafter"/>
</dbReference>
<comment type="caution">
    <text evidence="6">The sequence shown here is derived from an EMBL/GenBank/DDBJ whole genome shotgun (WGS) entry which is preliminary data.</text>
</comment>
<dbReference type="Gene3D" id="3.20.20.140">
    <property type="entry name" value="Metal-dependent hydrolases"/>
    <property type="match status" value="1"/>
</dbReference>
<dbReference type="Gene3D" id="3.40.630.30">
    <property type="match status" value="1"/>
</dbReference>
<evidence type="ECO:0000256" key="3">
    <source>
        <dbReference type="RuleBase" id="RU366045"/>
    </source>
</evidence>
<comment type="similarity">
    <text evidence="3">Belongs to the metallo-dependent hydrolases superfamily.</text>
</comment>
<dbReference type="InterPro" id="IPR006680">
    <property type="entry name" value="Amidohydro-rel"/>
</dbReference>
<dbReference type="EMBL" id="JAAOAR010000281">
    <property type="protein sequence ID" value="KAF5591063.1"/>
    <property type="molecule type" value="Genomic_DNA"/>
</dbReference>
<keyword evidence="7" id="KW-1185">Reference proteome</keyword>
<evidence type="ECO:0000313" key="7">
    <source>
        <dbReference type="Proteomes" id="UP000544095"/>
    </source>
</evidence>
<keyword evidence="1 3" id="KW-0210">Decarboxylase</keyword>
<dbReference type="Proteomes" id="UP000544095">
    <property type="component" value="Unassembled WGS sequence"/>
</dbReference>
<evidence type="ECO:0000259" key="5">
    <source>
        <dbReference type="Pfam" id="PF13673"/>
    </source>
</evidence>
<evidence type="ECO:0000259" key="4">
    <source>
        <dbReference type="Pfam" id="PF04909"/>
    </source>
</evidence>
<dbReference type="Pfam" id="PF13673">
    <property type="entry name" value="Acetyltransf_10"/>
    <property type="match status" value="1"/>
</dbReference>
<name>A0A8H5UJY5_9HYPO</name>
<dbReference type="SUPFAM" id="SSF55729">
    <property type="entry name" value="Acyl-CoA N-acyltransferases (Nat)"/>
    <property type="match status" value="1"/>
</dbReference>
<reference evidence="6 7" key="1">
    <citation type="submission" date="2020-05" db="EMBL/GenBank/DDBJ databases">
        <title>Identification and distribution of gene clusters putatively required for synthesis of sphingolipid metabolism inhibitors in phylogenetically diverse species of the filamentous fungus Fusarium.</title>
        <authorList>
            <person name="Kim H.-S."/>
            <person name="Busman M."/>
            <person name="Brown D.W."/>
            <person name="Divon H."/>
            <person name="Uhlig S."/>
            <person name="Proctor R.H."/>
        </authorList>
    </citation>
    <scope>NUCLEOTIDE SEQUENCE [LARGE SCALE GENOMIC DNA]</scope>
    <source>
        <strain evidence="6 7">NRRL 25211</strain>
    </source>
</reference>
<dbReference type="Pfam" id="PF04909">
    <property type="entry name" value="Amidohydro_2"/>
    <property type="match status" value="1"/>
</dbReference>
<dbReference type="PANTHER" id="PTHR21240:SF30">
    <property type="entry name" value="AMIDOHYDROLASE-RELATED DOMAIN-CONTAINING PROTEIN-RELATED"/>
    <property type="match status" value="1"/>
</dbReference>
<keyword evidence="2 3" id="KW-0456">Lyase</keyword>
<proteinExistence type="inferred from homology"/>
<evidence type="ECO:0000256" key="2">
    <source>
        <dbReference type="ARBA" id="ARBA00023239"/>
    </source>
</evidence>
<protein>
    <submittedName>
        <fullName evidence="6">5-carboxyvanillate decarboxylase</fullName>
    </submittedName>
</protein>
<dbReference type="AlphaFoldDB" id="A0A8H5UJY5"/>
<dbReference type="GO" id="GO:0016787">
    <property type="term" value="F:hydrolase activity"/>
    <property type="evidence" value="ECO:0007669"/>
    <property type="project" value="InterPro"/>
</dbReference>
<dbReference type="InterPro" id="IPR032465">
    <property type="entry name" value="ACMSD"/>
</dbReference>
<gene>
    <name evidence="6" type="ORF">FPANT_5796</name>
</gene>
<dbReference type="GO" id="GO:0019748">
    <property type="term" value="P:secondary metabolic process"/>
    <property type="evidence" value="ECO:0007669"/>
    <property type="project" value="TreeGrafter"/>
</dbReference>
<evidence type="ECO:0000256" key="1">
    <source>
        <dbReference type="ARBA" id="ARBA00022793"/>
    </source>
</evidence>
<organism evidence="6 7">
    <name type="scientific">Fusarium pseudoanthophilum</name>
    <dbReference type="NCBI Taxonomy" id="48495"/>
    <lineage>
        <taxon>Eukaryota</taxon>
        <taxon>Fungi</taxon>
        <taxon>Dikarya</taxon>
        <taxon>Ascomycota</taxon>
        <taxon>Pezizomycotina</taxon>
        <taxon>Sordariomycetes</taxon>
        <taxon>Hypocreomycetidae</taxon>
        <taxon>Hypocreales</taxon>
        <taxon>Nectriaceae</taxon>
        <taxon>Fusarium</taxon>
        <taxon>Fusarium fujikuroi species complex</taxon>
    </lineage>
</organism>
<accession>A0A8H5UJY5</accession>
<feature type="domain" description="N-acetyltransferase" evidence="5">
    <location>
        <begin position="154"/>
        <end position="212"/>
    </location>
</feature>
<dbReference type="InterPro" id="IPR032466">
    <property type="entry name" value="Metal_Hydrolase"/>
</dbReference>
<dbReference type="SUPFAM" id="SSF51556">
    <property type="entry name" value="Metallo-dependent hydrolases"/>
    <property type="match status" value="1"/>
</dbReference>